<name>A0AAW0II52_QUESU</name>
<feature type="domain" description="25S rRNA (uridine-N(3))-methyltransferase BMT5-like" evidence="1">
    <location>
        <begin position="233"/>
        <end position="369"/>
    </location>
</feature>
<accession>A0AAW0II52</accession>
<evidence type="ECO:0000313" key="2">
    <source>
        <dbReference type="EMBL" id="KAK7814310.1"/>
    </source>
</evidence>
<organism evidence="2 3">
    <name type="scientific">Quercus suber</name>
    <name type="common">Cork oak</name>
    <dbReference type="NCBI Taxonomy" id="58331"/>
    <lineage>
        <taxon>Eukaryota</taxon>
        <taxon>Viridiplantae</taxon>
        <taxon>Streptophyta</taxon>
        <taxon>Embryophyta</taxon>
        <taxon>Tracheophyta</taxon>
        <taxon>Spermatophyta</taxon>
        <taxon>Magnoliopsida</taxon>
        <taxon>eudicotyledons</taxon>
        <taxon>Gunneridae</taxon>
        <taxon>Pentapetalae</taxon>
        <taxon>rosids</taxon>
        <taxon>fabids</taxon>
        <taxon>Fagales</taxon>
        <taxon>Fagaceae</taxon>
        <taxon>Quercus</taxon>
    </lineage>
</organism>
<dbReference type="Proteomes" id="UP000237347">
    <property type="component" value="Unassembled WGS sequence"/>
</dbReference>
<feature type="domain" description="25S rRNA (uridine-N(3))-methyltransferase BMT5-like" evidence="1">
    <location>
        <begin position="19"/>
        <end position="185"/>
    </location>
</feature>
<keyword evidence="3" id="KW-1185">Reference proteome</keyword>
<proteinExistence type="predicted"/>
<dbReference type="GO" id="GO:0070475">
    <property type="term" value="P:rRNA base methylation"/>
    <property type="evidence" value="ECO:0007669"/>
    <property type="project" value="InterPro"/>
</dbReference>
<dbReference type="EMBL" id="PKMF04001114">
    <property type="protein sequence ID" value="KAK7814310.1"/>
    <property type="molecule type" value="Genomic_DNA"/>
</dbReference>
<sequence length="420" mass="48366">MGRKKEKKIQHYSSSQKVLLVGEGNFSFSACLAKAFGSATNMVATCLHSKDALRRKHQSSGPHLAELKRRGCLVLYEINVCDMNQNPSLMSMKFDVIIFNFPHAGHCGLNETDRLLIEMHRNLLQAFFNSARYMLTRGGEVHVAHRDDCPYNRWKLEELAERADLYLKEKVDFNATDYPGYVNKRGGAVRCDGKFPLKSCFTFKFCLKENTSQMPDNLLEKKFKGMTLWHVVNSDALRRKHQSSGPHLAELKRRGCLVLYEINVCDMNQNPSLMSMKFDVIIFNFPHAGHCGLNETDRLLIEMHRNLLQAFFNSARYMLTRGGEVHVAHRDDCPYNRWKIEELAERADLYLKEKVDFNATDYPGYVNKRGGAVRCDGKFPLKSCFTFKFCLKENTYQMPDNLLEKKYKGMTLRHVVNSGL</sequence>
<reference evidence="2 3" key="1">
    <citation type="journal article" date="2018" name="Sci. Data">
        <title>The draft genome sequence of cork oak.</title>
        <authorList>
            <person name="Ramos A.M."/>
            <person name="Usie A."/>
            <person name="Barbosa P."/>
            <person name="Barros P.M."/>
            <person name="Capote T."/>
            <person name="Chaves I."/>
            <person name="Simoes F."/>
            <person name="Abreu I."/>
            <person name="Carrasquinho I."/>
            <person name="Faro C."/>
            <person name="Guimaraes J.B."/>
            <person name="Mendonca D."/>
            <person name="Nobrega F."/>
            <person name="Rodrigues L."/>
            <person name="Saibo N.J.M."/>
            <person name="Varela M.C."/>
            <person name="Egas C."/>
            <person name="Matos J."/>
            <person name="Miguel C.M."/>
            <person name="Oliveira M.M."/>
            <person name="Ricardo C.P."/>
            <person name="Goncalves S."/>
        </authorList>
    </citation>
    <scope>NUCLEOTIDE SEQUENCE [LARGE SCALE GENOMIC DNA]</scope>
    <source>
        <strain evidence="3">cv. HL8</strain>
    </source>
</reference>
<dbReference type="Pfam" id="PF10354">
    <property type="entry name" value="BMT5-like"/>
    <property type="match status" value="2"/>
</dbReference>
<comment type="caution">
    <text evidence="2">The sequence shown here is derived from an EMBL/GenBank/DDBJ whole genome shotgun (WGS) entry which is preliminary data.</text>
</comment>
<dbReference type="PANTHER" id="PTHR11538:SF64">
    <property type="entry name" value="25S RRNA (URIDINE-N(3))-METHYLTRANSFERASE BMT5-LIKE DOMAIN-CONTAINING PROTEIN"/>
    <property type="match status" value="1"/>
</dbReference>
<dbReference type="GO" id="GO:0070042">
    <property type="term" value="F:rRNA (uridine-N3-)-methyltransferase activity"/>
    <property type="evidence" value="ECO:0007669"/>
    <property type="project" value="InterPro"/>
</dbReference>
<dbReference type="FunFam" id="3.40.50.150:FF:000440">
    <property type="entry name" value="Os09g0479300 protein"/>
    <property type="match status" value="1"/>
</dbReference>
<dbReference type="PANTHER" id="PTHR11538">
    <property type="entry name" value="PHENYLALANYL-TRNA SYNTHETASE"/>
    <property type="match status" value="1"/>
</dbReference>
<evidence type="ECO:0000313" key="3">
    <source>
        <dbReference type="Proteomes" id="UP000237347"/>
    </source>
</evidence>
<dbReference type="AlphaFoldDB" id="A0AAW0II52"/>
<dbReference type="GO" id="GO:0005737">
    <property type="term" value="C:cytoplasm"/>
    <property type="evidence" value="ECO:0007669"/>
    <property type="project" value="TreeGrafter"/>
</dbReference>
<evidence type="ECO:0000259" key="1">
    <source>
        <dbReference type="Pfam" id="PF10354"/>
    </source>
</evidence>
<gene>
    <name evidence="2" type="primary">HIPP41_2</name>
    <name evidence="2" type="ORF">CFP56_003325</name>
</gene>
<protein>
    <submittedName>
        <fullName evidence="2">Heavy metal-associated isoprenylated plant protein 41</fullName>
    </submittedName>
</protein>
<dbReference type="InterPro" id="IPR019446">
    <property type="entry name" value="BMT5-like"/>
</dbReference>